<evidence type="ECO:0000313" key="3">
    <source>
        <dbReference type="Proteomes" id="UP001189429"/>
    </source>
</evidence>
<name>A0ABN9YDM2_9DINO</name>
<dbReference type="EMBL" id="CAUYUJ010022430">
    <property type="protein sequence ID" value="CAK0910623.1"/>
    <property type="molecule type" value="Genomic_DNA"/>
</dbReference>
<sequence>MKNVHRQGLRALLRRPRRQEGGPGPLRGPPLSRRGAPGCRAPAAAALGRRGLVGVATVGLTTLPAAARASDKTGWKQDIPRALTSLQRLDWAAIRTVGKERSGAESVRSLLLTRYDEVLEGTSPAGGKIGLNVNGCRITAVSDPNLGFLEED</sequence>
<feature type="compositionally biased region" description="Basic residues" evidence="1">
    <location>
        <begin position="1"/>
        <end position="17"/>
    </location>
</feature>
<reference evidence="2" key="1">
    <citation type="submission" date="2023-10" db="EMBL/GenBank/DDBJ databases">
        <authorList>
            <person name="Chen Y."/>
            <person name="Shah S."/>
            <person name="Dougan E. K."/>
            <person name="Thang M."/>
            <person name="Chan C."/>
        </authorList>
    </citation>
    <scope>NUCLEOTIDE SEQUENCE [LARGE SCALE GENOMIC DNA]</scope>
</reference>
<comment type="caution">
    <text evidence="2">The sequence shown here is derived from an EMBL/GenBank/DDBJ whole genome shotgun (WGS) entry which is preliminary data.</text>
</comment>
<dbReference type="Proteomes" id="UP001189429">
    <property type="component" value="Unassembled WGS sequence"/>
</dbReference>
<proteinExistence type="predicted"/>
<gene>
    <name evidence="2" type="ORF">PCOR1329_LOCUS84749</name>
</gene>
<feature type="region of interest" description="Disordered" evidence="1">
    <location>
        <begin position="1"/>
        <end position="39"/>
    </location>
</feature>
<accession>A0ABN9YDM2</accession>
<feature type="compositionally biased region" description="Low complexity" evidence="1">
    <location>
        <begin position="29"/>
        <end position="39"/>
    </location>
</feature>
<evidence type="ECO:0000256" key="1">
    <source>
        <dbReference type="SAM" id="MobiDB-lite"/>
    </source>
</evidence>
<keyword evidence="3" id="KW-1185">Reference proteome</keyword>
<protein>
    <submittedName>
        <fullName evidence="2">Uncharacterized protein</fullName>
    </submittedName>
</protein>
<feature type="non-terminal residue" evidence="2">
    <location>
        <position position="152"/>
    </location>
</feature>
<evidence type="ECO:0000313" key="2">
    <source>
        <dbReference type="EMBL" id="CAK0910623.1"/>
    </source>
</evidence>
<organism evidence="2 3">
    <name type="scientific">Prorocentrum cordatum</name>
    <dbReference type="NCBI Taxonomy" id="2364126"/>
    <lineage>
        <taxon>Eukaryota</taxon>
        <taxon>Sar</taxon>
        <taxon>Alveolata</taxon>
        <taxon>Dinophyceae</taxon>
        <taxon>Prorocentrales</taxon>
        <taxon>Prorocentraceae</taxon>
        <taxon>Prorocentrum</taxon>
    </lineage>
</organism>